<sequence length="309" mass="35889">MIIGTSIEFVNSTLSGDRLYFEKIEKSESKMTSVVHITGLVNEFERRDLENICRPYGAVVQIRFGRGVPKEAFVEFKEPISAANIVSELNGQEMRGIKFELYVNYNNEGDSFRSRKYRRREAYSTRRDASESRTEDYGRRKSSRSVFDSNGCSDRLGSPRREFDNEERSLNYKRVGASKTQMAMKRDRSKSRDLSVDQRTSYRSRYPSKRDEDFHRRGLMPHDRSKTSRYHDNGRSRNQLDDAKDRNVNKYGRISRDRSESPRRKYSSVIAQPAKRRRVDSTGSSYSTTSSQHSSVRSRGVTPNSGNWD</sequence>
<evidence type="ECO:0000256" key="3">
    <source>
        <dbReference type="SAM" id="MobiDB-lite"/>
    </source>
</evidence>
<dbReference type="Proteomes" id="UP000594454">
    <property type="component" value="Chromosome 6"/>
</dbReference>
<name>A0A7R8Z0F5_HERIL</name>
<dbReference type="GO" id="GO:0003723">
    <property type="term" value="F:RNA binding"/>
    <property type="evidence" value="ECO:0007669"/>
    <property type="project" value="UniProtKB-UniRule"/>
</dbReference>
<organism evidence="5 6">
    <name type="scientific">Hermetia illucens</name>
    <name type="common">Black soldier fly</name>
    <dbReference type="NCBI Taxonomy" id="343691"/>
    <lineage>
        <taxon>Eukaryota</taxon>
        <taxon>Metazoa</taxon>
        <taxon>Ecdysozoa</taxon>
        <taxon>Arthropoda</taxon>
        <taxon>Hexapoda</taxon>
        <taxon>Insecta</taxon>
        <taxon>Pterygota</taxon>
        <taxon>Neoptera</taxon>
        <taxon>Endopterygota</taxon>
        <taxon>Diptera</taxon>
        <taxon>Brachycera</taxon>
        <taxon>Stratiomyomorpha</taxon>
        <taxon>Stratiomyidae</taxon>
        <taxon>Hermetiinae</taxon>
        <taxon>Hermetia</taxon>
    </lineage>
</organism>
<evidence type="ECO:0000313" key="5">
    <source>
        <dbReference type="EMBL" id="CAD7092344.1"/>
    </source>
</evidence>
<proteinExistence type="predicted"/>
<feature type="compositionally biased region" description="Low complexity" evidence="3">
    <location>
        <begin position="281"/>
        <end position="298"/>
    </location>
</feature>
<dbReference type="InterPro" id="IPR000504">
    <property type="entry name" value="RRM_dom"/>
</dbReference>
<evidence type="ECO:0000313" key="6">
    <source>
        <dbReference type="Proteomes" id="UP000594454"/>
    </source>
</evidence>
<dbReference type="OrthoDB" id="10044938at2759"/>
<dbReference type="InterPro" id="IPR012677">
    <property type="entry name" value="Nucleotide-bd_a/b_plait_sf"/>
</dbReference>
<evidence type="ECO:0000256" key="2">
    <source>
        <dbReference type="PROSITE-ProRule" id="PRU00176"/>
    </source>
</evidence>
<feature type="compositionally biased region" description="Basic and acidic residues" evidence="3">
    <location>
        <begin position="157"/>
        <end position="170"/>
    </location>
</feature>
<dbReference type="SUPFAM" id="SSF54928">
    <property type="entry name" value="RNA-binding domain, RBD"/>
    <property type="match status" value="1"/>
</dbReference>
<dbReference type="AlphaFoldDB" id="A0A7R8Z0F5"/>
<feature type="compositionally biased region" description="Basic and acidic residues" evidence="3">
    <location>
        <begin position="208"/>
        <end position="263"/>
    </location>
</feature>
<feature type="compositionally biased region" description="Basic and acidic residues" evidence="3">
    <location>
        <begin position="120"/>
        <end position="139"/>
    </location>
</feature>
<evidence type="ECO:0000256" key="1">
    <source>
        <dbReference type="ARBA" id="ARBA00022884"/>
    </source>
</evidence>
<gene>
    <name evidence="5" type="ORF">HERILL_LOCUS14708</name>
</gene>
<dbReference type="PROSITE" id="PS50102">
    <property type="entry name" value="RRM"/>
    <property type="match status" value="1"/>
</dbReference>
<keyword evidence="1 2" id="KW-0694">RNA-binding</keyword>
<dbReference type="SMART" id="SM00360">
    <property type="entry name" value="RRM"/>
    <property type="match status" value="1"/>
</dbReference>
<dbReference type="InterPro" id="IPR035979">
    <property type="entry name" value="RBD_domain_sf"/>
</dbReference>
<accession>A0A7R8Z0F5</accession>
<dbReference type="Gene3D" id="3.30.70.330">
    <property type="match status" value="1"/>
</dbReference>
<feature type="region of interest" description="Disordered" evidence="3">
    <location>
        <begin position="119"/>
        <end position="309"/>
    </location>
</feature>
<dbReference type="Pfam" id="PF00076">
    <property type="entry name" value="RRM_1"/>
    <property type="match status" value="1"/>
</dbReference>
<protein>
    <recommendedName>
        <fullName evidence="4">RRM domain-containing protein</fullName>
    </recommendedName>
</protein>
<evidence type="ECO:0000259" key="4">
    <source>
        <dbReference type="PROSITE" id="PS50102"/>
    </source>
</evidence>
<reference evidence="5 6" key="1">
    <citation type="submission" date="2020-11" db="EMBL/GenBank/DDBJ databases">
        <authorList>
            <person name="Wallbank WR R."/>
            <person name="Pardo Diaz C."/>
            <person name="Kozak K."/>
            <person name="Martin S."/>
            <person name="Jiggins C."/>
            <person name="Moest M."/>
            <person name="Warren A I."/>
            <person name="Generalovic N T."/>
            <person name="Byers J.R.P. K."/>
            <person name="Montejo-Kovacevich G."/>
            <person name="Yen C E."/>
        </authorList>
    </citation>
    <scope>NUCLEOTIDE SEQUENCE [LARGE SCALE GENOMIC DNA]</scope>
</reference>
<feature type="domain" description="RRM" evidence="4">
    <location>
        <begin position="33"/>
        <end position="108"/>
    </location>
</feature>
<dbReference type="InParanoid" id="A0A7R8Z0F5"/>
<feature type="compositionally biased region" description="Basic and acidic residues" evidence="3">
    <location>
        <begin position="184"/>
        <end position="196"/>
    </location>
</feature>
<dbReference type="CDD" id="cd00590">
    <property type="entry name" value="RRM_SF"/>
    <property type="match status" value="1"/>
</dbReference>
<dbReference type="EMBL" id="LR899014">
    <property type="protein sequence ID" value="CAD7092344.1"/>
    <property type="molecule type" value="Genomic_DNA"/>
</dbReference>
<keyword evidence="6" id="KW-1185">Reference proteome</keyword>